<feature type="transmembrane region" description="Helical" evidence="1">
    <location>
        <begin position="170"/>
        <end position="194"/>
    </location>
</feature>
<evidence type="ECO:0000256" key="1">
    <source>
        <dbReference type="SAM" id="Phobius"/>
    </source>
</evidence>
<dbReference type="EMBL" id="HBEY01051183">
    <property type="protein sequence ID" value="CAD8621220.1"/>
    <property type="molecule type" value="Transcribed_RNA"/>
</dbReference>
<evidence type="ECO:0000313" key="2">
    <source>
        <dbReference type="EMBL" id="CAD8621220.1"/>
    </source>
</evidence>
<feature type="transmembrane region" description="Helical" evidence="1">
    <location>
        <begin position="65"/>
        <end position="87"/>
    </location>
</feature>
<feature type="transmembrane region" description="Helical" evidence="1">
    <location>
        <begin position="99"/>
        <end position="118"/>
    </location>
</feature>
<feature type="transmembrane region" description="Helical" evidence="1">
    <location>
        <begin position="209"/>
        <end position="228"/>
    </location>
</feature>
<keyword evidence="1" id="KW-1133">Transmembrane helix</keyword>
<feature type="transmembrane region" description="Helical" evidence="1">
    <location>
        <begin position="20"/>
        <end position="45"/>
    </location>
</feature>
<sequence length="244" mass="26420">MNLSRAVEAARFQSPLPVRLASLSAYILLLWIGLPCFSPTVWRALLPSHSSQAVAPHVAAASLPAWFGLCVVYLVESIFASVGWVSLHSWKPREVIVHHLSVVAGSAAIVCTFIASPAQFLDFVEEHPPMVAITGASIFTCFNEAFFVLRSLLPPVLADAPQTCRASSAITLTVLLVQIPLHLVACTRSCYLIATGAHAGFAAWKRASIATNMVACIGFVLIVQMSYLRPNLRRVLGWSRNKQG</sequence>
<keyword evidence="1" id="KW-0472">Membrane</keyword>
<accession>A0A7S0QBG2</accession>
<dbReference type="AlphaFoldDB" id="A0A7S0QBG2"/>
<keyword evidence="1" id="KW-0812">Transmembrane</keyword>
<feature type="transmembrane region" description="Helical" evidence="1">
    <location>
        <begin position="130"/>
        <end position="149"/>
    </location>
</feature>
<gene>
    <name evidence="2" type="ORF">CPEL01642_LOCUS24603</name>
</gene>
<name>A0A7S0QBG2_9EUKA</name>
<proteinExistence type="predicted"/>
<evidence type="ECO:0008006" key="3">
    <source>
        <dbReference type="Google" id="ProtNLM"/>
    </source>
</evidence>
<organism evidence="2">
    <name type="scientific">Coccolithus braarudii</name>
    <dbReference type="NCBI Taxonomy" id="221442"/>
    <lineage>
        <taxon>Eukaryota</taxon>
        <taxon>Haptista</taxon>
        <taxon>Haptophyta</taxon>
        <taxon>Prymnesiophyceae</taxon>
        <taxon>Coccolithales</taxon>
        <taxon>Coccolithaceae</taxon>
        <taxon>Coccolithus</taxon>
    </lineage>
</organism>
<protein>
    <recommendedName>
        <fullName evidence="3">TLC domain-containing protein</fullName>
    </recommendedName>
</protein>
<reference evidence="2" key="1">
    <citation type="submission" date="2021-01" db="EMBL/GenBank/DDBJ databases">
        <authorList>
            <person name="Corre E."/>
            <person name="Pelletier E."/>
            <person name="Niang G."/>
            <person name="Scheremetjew M."/>
            <person name="Finn R."/>
            <person name="Kale V."/>
            <person name="Holt S."/>
            <person name="Cochrane G."/>
            <person name="Meng A."/>
            <person name="Brown T."/>
            <person name="Cohen L."/>
        </authorList>
    </citation>
    <scope>NUCLEOTIDE SEQUENCE</scope>
    <source>
        <strain evidence="2">PLY182g</strain>
    </source>
</reference>